<evidence type="ECO:0000313" key="5">
    <source>
        <dbReference type="RefSeq" id="XP_021824080.1"/>
    </source>
</evidence>
<comment type="similarity">
    <text evidence="1">Belongs to the LOB domain-containing protein family.</text>
</comment>
<keyword evidence="4" id="KW-1185">Reference proteome</keyword>
<dbReference type="InterPro" id="IPR004883">
    <property type="entry name" value="LOB"/>
</dbReference>
<dbReference type="GO" id="GO:0009755">
    <property type="term" value="P:hormone-mediated signaling pathway"/>
    <property type="evidence" value="ECO:0007669"/>
    <property type="project" value="TreeGrafter"/>
</dbReference>
<name>A0A6P5TAK8_PRUAV</name>
<keyword evidence="2" id="KW-1133">Transmembrane helix</keyword>
<dbReference type="PANTHER" id="PTHR31529">
    <property type="entry name" value="LOB DOMAIN CONTAINING PROTEIN"/>
    <property type="match status" value="1"/>
</dbReference>
<dbReference type="Pfam" id="PF03195">
    <property type="entry name" value="LOB"/>
    <property type="match status" value="1"/>
</dbReference>
<dbReference type="GO" id="GO:0005634">
    <property type="term" value="C:nucleus"/>
    <property type="evidence" value="ECO:0007669"/>
    <property type="project" value="TreeGrafter"/>
</dbReference>
<evidence type="ECO:0000259" key="3">
    <source>
        <dbReference type="PROSITE" id="PS50891"/>
    </source>
</evidence>
<evidence type="ECO:0000256" key="1">
    <source>
        <dbReference type="ARBA" id="ARBA00005474"/>
    </source>
</evidence>
<keyword evidence="2" id="KW-0472">Membrane</keyword>
<dbReference type="PROSITE" id="PS50891">
    <property type="entry name" value="LOB"/>
    <property type="match status" value="1"/>
</dbReference>
<dbReference type="PANTHER" id="PTHR31529:SF26">
    <property type="entry name" value="LOB DOMAIN-CONTAINING PROTEIN CRL1"/>
    <property type="match status" value="1"/>
</dbReference>
<dbReference type="RefSeq" id="XP_021824080.1">
    <property type="nucleotide sequence ID" value="XM_021968388.1"/>
</dbReference>
<reference evidence="5" key="1">
    <citation type="submission" date="2025-08" db="UniProtKB">
        <authorList>
            <consortium name="RefSeq"/>
        </authorList>
    </citation>
    <scope>IDENTIFICATION</scope>
</reference>
<keyword evidence="2" id="KW-0812">Transmembrane</keyword>
<accession>A0A6P5TAK8</accession>
<dbReference type="Proteomes" id="UP000515124">
    <property type="component" value="Unplaced"/>
</dbReference>
<dbReference type="KEGG" id="pavi:110765302"/>
<sequence>MPLKEAQIPFKIHIVKDHDMKERLCLEVERLGLSAVIMGSRGGEARAQCRMMTMVPVLVVLLLLLLLLLRIKKVFGASNVSRLLVHLPLSDRCKAAMSISYEAQARIQDPIYGCVSHIFALQQQVVNLQAQLAFLKDQAAQSFVNGSNPNQAAQSWNYENGIMNSNIPEENLVNIPEENVSYGSFEEGTSHSMSSFGMQTNYNRQWGFQDADELQSVVSSYIHHR</sequence>
<feature type="transmembrane region" description="Helical" evidence="2">
    <location>
        <begin position="51"/>
        <end position="69"/>
    </location>
</feature>
<dbReference type="InterPro" id="IPR014729">
    <property type="entry name" value="Rossmann-like_a/b/a_fold"/>
</dbReference>
<dbReference type="AlphaFoldDB" id="A0A6P5TAK8"/>
<dbReference type="GeneID" id="110765302"/>
<protein>
    <submittedName>
        <fullName evidence="5">LOB domain-containing protein 29-like</fullName>
    </submittedName>
</protein>
<evidence type="ECO:0000313" key="4">
    <source>
        <dbReference type="Proteomes" id="UP000515124"/>
    </source>
</evidence>
<dbReference type="GO" id="GO:0045893">
    <property type="term" value="P:positive regulation of DNA-templated transcription"/>
    <property type="evidence" value="ECO:0007669"/>
    <property type="project" value="TreeGrafter"/>
</dbReference>
<feature type="domain" description="LOB" evidence="3">
    <location>
        <begin position="33"/>
        <end position="139"/>
    </location>
</feature>
<evidence type="ECO:0000256" key="2">
    <source>
        <dbReference type="SAM" id="Phobius"/>
    </source>
</evidence>
<gene>
    <name evidence="5" type="primary">LOC110765302</name>
</gene>
<proteinExistence type="inferred from homology"/>
<dbReference type="Gene3D" id="3.40.50.620">
    <property type="entry name" value="HUPs"/>
    <property type="match status" value="1"/>
</dbReference>
<organism evidence="4 5">
    <name type="scientific">Prunus avium</name>
    <name type="common">Cherry</name>
    <name type="synonym">Cerasus avium</name>
    <dbReference type="NCBI Taxonomy" id="42229"/>
    <lineage>
        <taxon>Eukaryota</taxon>
        <taxon>Viridiplantae</taxon>
        <taxon>Streptophyta</taxon>
        <taxon>Embryophyta</taxon>
        <taxon>Tracheophyta</taxon>
        <taxon>Spermatophyta</taxon>
        <taxon>Magnoliopsida</taxon>
        <taxon>eudicotyledons</taxon>
        <taxon>Gunneridae</taxon>
        <taxon>Pentapetalae</taxon>
        <taxon>rosids</taxon>
        <taxon>fabids</taxon>
        <taxon>Rosales</taxon>
        <taxon>Rosaceae</taxon>
        <taxon>Amygdaloideae</taxon>
        <taxon>Amygdaleae</taxon>
        <taxon>Prunus</taxon>
    </lineage>
</organism>